<proteinExistence type="predicted"/>
<dbReference type="Pfam" id="PF06961">
    <property type="entry name" value="DUF1294"/>
    <property type="match status" value="1"/>
</dbReference>
<sequence length="110" mass="12095">MRVGALCYLLLAVACSASLFSPQPLWAAVVLINLLTLLIYGADKLAAIRAWQRVPESTLLAFGLVGGWPGAICGQQLFRHKTRKQPFKTWFICSVVLNLALAIGYWRYGG</sequence>
<keyword evidence="1" id="KW-0812">Transmembrane</keyword>
<protein>
    <submittedName>
        <fullName evidence="2">DUF1294 domain-containing protein</fullName>
    </submittedName>
</protein>
<comment type="caution">
    <text evidence="2">The sequence shown here is derived from an EMBL/GenBank/DDBJ whole genome shotgun (WGS) entry which is preliminary data.</text>
</comment>
<name>A0ABP7LKK6_9GAMM</name>
<dbReference type="RefSeq" id="WP_346082082.1">
    <property type="nucleotide sequence ID" value="NZ_BAABDG010000007.1"/>
</dbReference>
<evidence type="ECO:0000256" key="1">
    <source>
        <dbReference type="SAM" id="Phobius"/>
    </source>
</evidence>
<dbReference type="InterPro" id="IPR010718">
    <property type="entry name" value="DUF1294"/>
</dbReference>
<accession>A0ABP7LKK6</accession>
<keyword evidence="1" id="KW-1133">Transmembrane helix</keyword>
<evidence type="ECO:0000313" key="3">
    <source>
        <dbReference type="Proteomes" id="UP001499994"/>
    </source>
</evidence>
<feature type="transmembrane region" description="Helical" evidence="1">
    <location>
        <begin position="89"/>
        <end position="108"/>
    </location>
</feature>
<dbReference type="PROSITE" id="PS51257">
    <property type="entry name" value="PROKAR_LIPOPROTEIN"/>
    <property type="match status" value="1"/>
</dbReference>
<dbReference type="Proteomes" id="UP001499994">
    <property type="component" value="Unassembled WGS sequence"/>
</dbReference>
<gene>
    <name evidence="2" type="ORF">GCM10022405_30000</name>
</gene>
<evidence type="ECO:0000313" key="2">
    <source>
        <dbReference type="EMBL" id="GAA3902778.1"/>
    </source>
</evidence>
<feature type="transmembrane region" description="Helical" evidence="1">
    <location>
        <begin position="26"/>
        <end position="43"/>
    </location>
</feature>
<dbReference type="EMBL" id="BAABDG010000007">
    <property type="protein sequence ID" value="GAA3902778.1"/>
    <property type="molecule type" value="Genomic_DNA"/>
</dbReference>
<keyword evidence="3" id="KW-1185">Reference proteome</keyword>
<organism evidence="2 3">
    <name type="scientific">Gibbsiella dentisursi</name>
    <dbReference type="NCBI Taxonomy" id="796890"/>
    <lineage>
        <taxon>Bacteria</taxon>
        <taxon>Pseudomonadati</taxon>
        <taxon>Pseudomonadota</taxon>
        <taxon>Gammaproteobacteria</taxon>
        <taxon>Enterobacterales</taxon>
        <taxon>Yersiniaceae</taxon>
        <taxon>Gibbsiella</taxon>
    </lineage>
</organism>
<keyword evidence="1" id="KW-0472">Membrane</keyword>
<reference evidence="3" key="1">
    <citation type="journal article" date="2019" name="Int. J. Syst. Evol. Microbiol.">
        <title>The Global Catalogue of Microorganisms (GCM) 10K type strain sequencing project: providing services to taxonomists for standard genome sequencing and annotation.</title>
        <authorList>
            <consortium name="The Broad Institute Genomics Platform"/>
            <consortium name="The Broad Institute Genome Sequencing Center for Infectious Disease"/>
            <person name="Wu L."/>
            <person name="Ma J."/>
        </authorList>
    </citation>
    <scope>NUCLEOTIDE SEQUENCE [LARGE SCALE GENOMIC DNA]</scope>
    <source>
        <strain evidence="3">JCM 17201</strain>
    </source>
</reference>